<dbReference type="UniPathway" id="UPA00094"/>
<comment type="catalytic activity">
    <reaction evidence="5">
        <text>a (3R)-hydroxyacyl-[ACP] + NADP(+) = a 3-oxoacyl-[ACP] + NADPH + H(+)</text>
        <dbReference type="Rhea" id="RHEA:17397"/>
        <dbReference type="Rhea" id="RHEA-COMP:9916"/>
        <dbReference type="Rhea" id="RHEA-COMP:9945"/>
        <dbReference type="ChEBI" id="CHEBI:15378"/>
        <dbReference type="ChEBI" id="CHEBI:57783"/>
        <dbReference type="ChEBI" id="CHEBI:58349"/>
        <dbReference type="ChEBI" id="CHEBI:78776"/>
        <dbReference type="ChEBI" id="CHEBI:78827"/>
        <dbReference type="EC" id="1.1.1.100"/>
    </reaction>
</comment>
<feature type="binding site" evidence="4">
    <location>
        <begin position="152"/>
        <end position="156"/>
    </location>
    <ligand>
        <name>NADP(+)</name>
        <dbReference type="ChEBI" id="CHEBI:58349"/>
    </ligand>
</feature>
<dbReference type="GO" id="GO:0051287">
    <property type="term" value="F:NAD binding"/>
    <property type="evidence" value="ECO:0007669"/>
    <property type="project" value="UniProtKB-UniRule"/>
</dbReference>
<dbReference type="InterPro" id="IPR036291">
    <property type="entry name" value="NAD(P)-bd_dom_sf"/>
</dbReference>
<sequence>MFDLSGRKALITGATGGIGEAIARSLHAQGAIVGLHGTRVEKLEALAADLGDRVKIFPANLSNRDEVKALGEKAEADLEGVEILVNNAGITKDGLFVRMSDGDWDNVLEVNLTAVFRLTRELTHPMMRRRYGRIINITSVVGVTGNPGQTNYVASKAGLIGFSKSLAQEIASRNVTVNCVAPGFIESAMTDKLNDKQKEGIMSAIPMRRMGTGAEVASSVVYLASSEASYVTGQTIHVNGGMAMI</sequence>
<dbReference type="CDD" id="cd05333">
    <property type="entry name" value="BKR_SDR_c"/>
    <property type="match status" value="1"/>
</dbReference>
<dbReference type="InterPro" id="IPR011284">
    <property type="entry name" value="3oxo_ACP_reduc"/>
</dbReference>
<comment type="subunit">
    <text evidence="5">Homotetramer.</text>
</comment>
<comment type="caution">
    <text evidence="7">The sequence shown here is derived from an EMBL/GenBank/DDBJ whole genome shotgun (WGS) entry which is preliminary data.</text>
</comment>
<dbReference type="PANTHER" id="PTHR42879">
    <property type="entry name" value="3-OXOACYL-(ACYL-CARRIER-PROTEIN) REDUCTASE"/>
    <property type="match status" value="1"/>
</dbReference>
<organism evidence="7 8">
    <name type="scientific">Phyllobacterium endophyticum</name>
    <dbReference type="NCBI Taxonomy" id="1149773"/>
    <lineage>
        <taxon>Bacteria</taxon>
        <taxon>Pseudomonadati</taxon>
        <taxon>Pseudomonadota</taxon>
        <taxon>Alphaproteobacteria</taxon>
        <taxon>Hyphomicrobiales</taxon>
        <taxon>Phyllobacteriaceae</taxon>
        <taxon>Phyllobacterium</taxon>
    </lineage>
</organism>
<dbReference type="PRINTS" id="PR00081">
    <property type="entry name" value="GDHRDH"/>
</dbReference>
<evidence type="ECO:0000259" key="6">
    <source>
        <dbReference type="SMART" id="SM00822"/>
    </source>
</evidence>
<keyword evidence="2 5" id="KW-0560">Oxidoreductase</keyword>
<dbReference type="OrthoDB" id="9804774at2"/>
<dbReference type="Proteomes" id="UP000241158">
    <property type="component" value="Unassembled WGS sequence"/>
</dbReference>
<evidence type="ECO:0000256" key="3">
    <source>
        <dbReference type="PIRSR" id="PIRSR611284-1"/>
    </source>
</evidence>
<dbReference type="PANTHER" id="PTHR42879:SF2">
    <property type="entry name" value="3-OXOACYL-[ACYL-CARRIER-PROTEIN] REDUCTASE FABG"/>
    <property type="match status" value="1"/>
</dbReference>
<dbReference type="SMART" id="SM00822">
    <property type="entry name" value="PKS_KR"/>
    <property type="match status" value="1"/>
</dbReference>
<dbReference type="EMBL" id="PGGN01000002">
    <property type="protein sequence ID" value="PSH58605.1"/>
    <property type="molecule type" value="Genomic_DNA"/>
</dbReference>
<dbReference type="GO" id="GO:0006633">
    <property type="term" value="P:fatty acid biosynthetic process"/>
    <property type="evidence" value="ECO:0007669"/>
    <property type="project" value="UniProtKB-UniPathway"/>
</dbReference>
<accession>A0A2P7AWL3</accession>
<dbReference type="AlphaFoldDB" id="A0A2P7AWL3"/>
<dbReference type="PROSITE" id="PS00061">
    <property type="entry name" value="ADH_SHORT"/>
    <property type="match status" value="1"/>
</dbReference>
<feature type="binding site" evidence="4">
    <location>
        <position position="38"/>
    </location>
    <ligand>
        <name>NADP(+)</name>
        <dbReference type="ChEBI" id="CHEBI:58349"/>
    </ligand>
</feature>
<gene>
    <name evidence="7" type="primary">fabG</name>
    <name evidence="7" type="ORF">CU100_13605</name>
</gene>
<proteinExistence type="inferred from homology"/>
<feature type="binding site" evidence="4">
    <location>
        <position position="87"/>
    </location>
    <ligand>
        <name>NADP(+)</name>
        <dbReference type="ChEBI" id="CHEBI:58349"/>
    </ligand>
</feature>
<dbReference type="EC" id="1.1.1.100" evidence="5"/>
<keyword evidence="5" id="KW-0275">Fatty acid biosynthesis</keyword>
<feature type="binding site" evidence="4">
    <location>
        <position position="185"/>
    </location>
    <ligand>
        <name>NADP(+)</name>
        <dbReference type="ChEBI" id="CHEBI:58349"/>
    </ligand>
</feature>
<feature type="domain" description="Ketoreductase" evidence="6">
    <location>
        <begin position="7"/>
        <end position="187"/>
    </location>
</feature>
<evidence type="ECO:0000256" key="1">
    <source>
        <dbReference type="ARBA" id="ARBA00006484"/>
    </source>
</evidence>
<dbReference type="NCBIfam" id="NF009466">
    <property type="entry name" value="PRK12826.1-2"/>
    <property type="match status" value="1"/>
</dbReference>
<dbReference type="InterPro" id="IPR050259">
    <property type="entry name" value="SDR"/>
</dbReference>
<dbReference type="FunFam" id="3.40.50.720:FF:000173">
    <property type="entry name" value="3-oxoacyl-[acyl-carrier protein] reductase"/>
    <property type="match status" value="1"/>
</dbReference>
<dbReference type="InterPro" id="IPR020904">
    <property type="entry name" value="Sc_DH/Rdtase_CS"/>
</dbReference>
<keyword evidence="5" id="KW-0276">Fatty acid metabolism</keyword>
<dbReference type="NCBIfam" id="NF009547">
    <property type="entry name" value="PRK12936.1"/>
    <property type="match status" value="1"/>
</dbReference>
<dbReference type="GO" id="GO:0004316">
    <property type="term" value="F:3-oxoacyl-[acyl-carrier-protein] reductase (NADPH) activity"/>
    <property type="evidence" value="ECO:0007669"/>
    <property type="project" value="UniProtKB-UniRule"/>
</dbReference>
<dbReference type="InterPro" id="IPR057326">
    <property type="entry name" value="KR_dom"/>
</dbReference>
<protein>
    <recommendedName>
        <fullName evidence="5">3-oxoacyl-[acyl-carrier-protein] reductase</fullName>
        <ecNumber evidence="5">1.1.1.100</ecNumber>
    </recommendedName>
</protein>
<dbReference type="Pfam" id="PF13561">
    <property type="entry name" value="adh_short_C2"/>
    <property type="match status" value="1"/>
</dbReference>
<evidence type="ECO:0000313" key="7">
    <source>
        <dbReference type="EMBL" id="PSH58605.1"/>
    </source>
</evidence>
<comment type="pathway">
    <text evidence="5">Lipid metabolism; fatty acid biosynthesis.</text>
</comment>
<dbReference type="RefSeq" id="WP_106717050.1">
    <property type="nucleotide sequence ID" value="NZ_JACHXT010000001.1"/>
</dbReference>
<dbReference type="PRINTS" id="PR00080">
    <property type="entry name" value="SDRFAMILY"/>
</dbReference>
<dbReference type="SUPFAM" id="SSF51735">
    <property type="entry name" value="NAD(P)-binding Rossmann-fold domains"/>
    <property type="match status" value="1"/>
</dbReference>
<evidence type="ECO:0000256" key="2">
    <source>
        <dbReference type="ARBA" id="ARBA00023002"/>
    </source>
</evidence>
<reference evidence="8" key="1">
    <citation type="submission" date="2017-11" db="EMBL/GenBank/DDBJ databases">
        <authorList>
            <person name="Kuznetsova I."/>
            <person name="Sazanova A."/>
            <person name="Chirak E."/>
            <person name="Safronova V."/>
            <person name="Willems A."/>
        </authorList>
    </citation>
    <scope>NUCLEOTIDE SEQUENCE [LARGE SCALE GENOMIC DNA]</scope>
    <source>
        <strain evidence="8">PEPV15</strain>
    </source>
</reference>
<dbReference type="Gene3D" id="3.40.50.720">
    <property type="entry name" value="NAD(P)-binding Rossmann-like Domain"/>
    <property type="match status" value="1"/>
</dbReference>
<evidence type="ECO:0000313" key="8">
    <source>
        <dbReference type="Proteomes" id="UP000241158"/>
    </source>
</evidence>
<dbReference type="InterPro" id="IPR002347">
    <property type="entry name" value="SDR_fam"/>
</dbReference>
<keyword evidence="5" id="KW-0443">Lipid metabolism</keyword>
<keyword evidence="8" id="KW-1185">Reference proteome</keyword>
<comment type="similarity">
    <text evidence="1 5">Belongs to the short-chain dehydrogenases/reductases (SDR) family.</text>
</comment>
<keyword evidence="4 5" id="KW-0521">NADP</keyword>
<name>A0A2P7AWL3_9HYPH</name>
<keyword evidence="5" id="KW-0444">Lipid biosynthesis</keyword>
<evidence type="ECO:0000256" key="4">
    <source>
        <dbReference type="PIRSR" id="PIRSR611284-2"/>
    </source>
</evidence>
<comment type="function">
    <text evidence="5">Catalyzes the NADPH-dependent reduction of beta-ketoacyl-ACP substrates to beta-hydroxyacyl-ACP products, the first reductive step in the elongation cycle of fatty acid biosynthesis.</text>
</comment>
<feature type="active site" description="Proton acceptor" evidence="3">
    <location>
        <position position="152"/>
    </location>
</feature>
<evidence type="ECO:0000256" key="5">
    <source>
        <dbReference type="RuleBase" id="RU366074"/>
    </source>
</evidence>
<dbReference type="NCBIfam" id="TIGR01830">
    <property type="entry name" value="3oxo_ACP_reduc"/>
    <property type="match status" value="1"/>
</dbReference>